<feature type="transmembrane region" description="Helical" evidence="1">
    <location>
        <begin position="84"/>
        <end position="104"/>
    </location>
</feature>
<dbReference type="AlphaFoldDB" id="A0A1G7LA80"/>
<evidence type="ECO:0000313" key="2">
    <source>
        <dbReference type="EMBL" id="SDF46286.1"/>
    </source>
</evidence>
<reference evidence="3" key="1">
    <citation type="submission" date="2016-10" db="EMBL/GenBank/DDBJ databases">
        <authorList>
            <person name="Varghese N."/>
            <person name="Submissions S."/>
        </authorList>
    </citation>
    <scope>NUCLEOTIDE SEQUENCE [LARGE SCALE GENOMIC DNA]</scope>
    <source>
        <strain evidence="3">CGMCC 1.6992</strain>
    </source>
</reference>
<accession>A0A1G7LA80</accession>
<dbReference type="Proteomes" id="UP000199446">
    <property type="component" value="Unassembled WGS sequence"/>
</dbReference>
<evidence type="ECO:0000256" key="1">
    <source>
        <dbReference type="SAM" id="Phobius"/>
    </source>
</evidence>
<feature type="transmembrane region" description="Helical" evidence="1">
    <location>
        <begin position="5"/>
        <end position="22"/>
    </location>
</feature>
<proteinExistence type="predicted"/>
<dbReference type="EMBL" id="FNBC01000061">
    <property type="protein sequence ID" value="SDF46286.1"/>
    <property type="molecule type" value="Genomic_DNA"/>
</dbReference>
<feature type="transmembrane region" description="Helical" evidence="1">
    <location>
        <begin position="189"/>
        <end position="209"/>
    </location>
</feature>
<feature type="transmembrane region" description="Helical" evidence="1">
    <location>
        <begin position="111"/>
        <end position="131"/>
    </location>
</feature>
<keyword evidence="3" id="KW-1185">Reference proteome</keyword>
<keyword evidence="1" id="KW-1133">Transmembrane helix</keyword>
<name>A0A1G7LA80_9DEIN</name>
<gene>
    <name evidence="2" type="ORF">SAMN04488243_1614</name>
</gene>
<dbReference type="STRING" id="482827.SAMN04488243_1614"/>
<feature type="transmembrane region" description="Helical" evidence="1">
    <location>
        <begin position="28"/>
        <end position="46"/>
    </location>
</feature>
<feature type="transmembrane region" description="Helical" evidence="1">
    <location>
        <begin position="137"/>
        <end position="157"/>
    </location>
</feature>
<sequence>MALYLGYTLVVYVVLFSLWGSLEGPPWILGYLWAAEALYMGVPRFWSQLHQEARMGELALRLALPYPFVLLSFQRYLATALLQVPLVVAVGGAVIWALGLSASLSLWSLPALALGLILNFLLELSFALLTFRSTSPMALGVLLEMLRLLGGAVVLPLEFWPQGGALLLLQPLAATFYLPARVAAGGEPVWLLASLGWSLVFLGLLARLFPRALATLSGRGEV</sequence>
<keyword evidence="1" id="KW-0812">Transmembrane</keyword>
<organism evidence="2 3">
    <name type="scientific">Thermus arciformis</name>
    <dbReference type="NCBI Taxonomy" id="482827"/>
    <lineage>
        <taxon>Bacteria</taxon>
        <taxon>Thermotogati</taxon>
        <taxon>Deinococcota</taxon>
        <taxon>Deinococci</taxon>
        <taxon>Thermales</taxon>
        <taxon>Thermaceae</taxon>
        <taxon>Thermus</taxon>
    </lineage>
</organism>
<protein>
    <submittedName>
        <fullName evidence="2">ABC-2 type transport system permease protein</fullName>
    </submittedName>
</protein>
<evidence type="ECO:0000313" key="3">
    <source>
        <dbReference type="Proteomes" id="UP000199446"/>
    </source>
</evidence>
<dbReference type="OrthoDB" id="32107at2"/>
<keyword evidence="1" id="KW-0472">Membrane</keyword>